<keyword evidence="1" id="KW-1133">Transmembrane helix</keyword>
<dbReference type="PANTHER" id="PTHR45036">
    <property type="entry name" value="METHYLTRANSFERASE LIKE 7B"/>
    <property type="match status" value="1"/>
</dbReference>
<dbReference type="EMBL" id="JAHLQT010034333">
    <property type="protein sequence ID" value="KAG7158840.1"/>
    <property type="molecule type" value="Genomic_DNA"/>
</dbReference>
<keyword evidence="1" id="KW-0472">Membrane</keyword>
<dbReference type="CDD" id="cd02440">
    <property type="entry name" value="AdoMet_MTases"/>
    <property type="match status" value="1"/>
</dbReference>
<reference evidence="3" key="1">
    <citation type="journal article" date="2021" name="Sci. Adv.">
        <title>The American lobster genome reveals insights on longevity, neural, and immune adaptations.</title>
        <authorList>
            <person name="Polinski J.M."/>
            <person name="Zimin A.V."/>
            <person name="Clark K.F."/>
            <person name="Kohn A.B."/>
            <person name="Sadowski N."/>
            <person name="Timp W."/>
            <person name="Ptitsyn A."/>
            <person name="Khanna P."/>
            <person name="Romanova D.Y."/>
            <person name="Williams P."/>
            <person name="Greenwood S.J."/>
            <person name="Moroz L.L."/>
            <person name="Walt D.R."/>
            <person name="Bodnar A.G."/>
        </authorList>
    </citation>
    <scope>NUCLEOTIDE SEQUENCE</scope>
    <source>
        <strain evidence="3">GMGI-L3</strain>
    </source>
</reference>
<dbReference type="AlphaFoldDB" id="A0A8J5MPG3"/>
<name>A0A8J5MPG3_HOMAM</name>
<keyword evidence="3" id="KW-0489">Methyltransferase</keyword>
<feature type="domain" description="Methyltransferase type 11" evidence="2">
    <location>
        <begin position="106"/>
        <end position="203"/>
    </location>
</feature>
<comment type="caution">
    <text evidence="3">The sequence shown here is derived from an EMBL/GenBank/DDBJ whole genome shotgun (WGS) entry which is preliminary data.</text>
</comment>
<dbReference type="InterPro" id="IPR052356">
    <property type="entry name" value="Thiol_S-MT"/>
</dbReference>
<dbReference type="PANTHER" id="PTHR45036:SF1">
    <property type="entry name" value="METHYLTRANSFERASE LIKE 7A"/>
    <property type="match status" value="1"/>
</dbReference>
<accession>A0A8J5MPG3</accession>
<dbReference type="Proteomes" id="UP000747542">
    <property type="component" value="Unassembled WGS sequence"/>
</dbReference>
<feature type="transmembrane region" description="Helical" evidence="1">
    <location>
        <begin position="36"/>
        <end position="54"/>
    </location>
</feature>
<organism evidence="3 4">
    <name type="scientific">Homarus americanus</name>
    <name type="common">American lobster</name>
    <dbReference type="NCBI Taxonomy" id="6706"/>
    <lineage>
        <taxon>Eukaryota</taxon>
        <taxon>Metazoa</taxon>
        <taxon>Ecdysozoa</taxon>
        <taxon>Arthropoda</taxon>
        <taxon>Crustacea</taxon>
        <taxon>Multicrustacea</taxon>
        <taxon>Malacostraca</taxon>
        <taxon>Eumalacostraca</taxon>
        <taxon>Eucarida</taxon>
        <taxon>Decapoda</taxon>
        <taxon>Pleocyemata</taxon>
        <taxon>Astacidea</taxon>
        <taxon>Nephropoidea</taxon>
        <taxon>Nephropidae</taxon>
        <taxon>Homarus</taxon>
    </lineage>
</organism>
<proteinExistence type="predicted"/>
<evidence type="ECO:0000313" key="3">
    <source>
        <dbReference type="EMBL" id="KAG7158840.1"/>
    </source>
</evidence>
<evidence type="ECO:0000259" key="2">
    <source>
        <dbReference type="Pfam" id="PF08241"/>
    </source>
</evidence>
<keyword evidence="4" id="KW-1185">Reference proteome</keyword>
<evidence type="ECO:0000256" key="1">
    <source>
        <dbReference type="SAM" id="Phobius"/>
    </source>
</evidence>
<protein>
    <submittedName>
        <fullName evidence="3">Methyltransferase-like protein 7A-like 4</fullName>
    </submittedName>
</protein>
<keyword evidence="3" id="KW-0808">Transferase</keyword>
<dbReference type="OrthoDB" id="416496at2759"/>
<keyword evidence="1" id="KW-0812">Transmembrane</keyword>
<sequence>MSGENAYHINLVEENADQDGSDEGDLTLMPWCYHNLFTIISIVAVLWVIHRLVLGTQPKWFAYMMYLYTKYEFVQFEEVKKDHFASLSSVVSHDPELRKKKEIRILEIGVGTGVNFAHYPEGTHLVGVDRNLHFKSYWEENRKQFPNIYSGEMLTTSAENIEAVADNSVDVVVITLVLCSVPKIDPILKEVLRVLAPGGKFYFMEHIAEFDPEKHGLRKMMQDVLTYLYVWPFIYDGCCLNRDMLPNIKKAGFSSVEAEKYYAPVPNIIFDVERPNLKGIATK</sequence>
<gene>
    <name evidence="3" type="primary">Mettl7A-L4</name>
    <name evidence="3" type="ORF">Hamer_G027812</name>
</gene>
<dbReference type="GO" id="GO:0008757">
    <property type="term" value="F:S-adenosylmethionine-dependent methyltransferase activity"/>
    <property type="evidence" value="ECO:0007669"/>
    <property type="project" value="InterPro"/>
</dbReference>
<evidence type="ECO:0000313" key="4">
    <source>
        <dbReference type="Proteomes" id="UP000747542"/>
    </source>
</evidence>
<dbReference type="InterPro" id="IPR013216">
    <property type="entry name" value="Methyltransf_11"/>
</dbReference>
<dbReference type="Pfam" id="PF08241">
    <property type="entry name" value="Methyltransf_11"/>
    <property type="match status" value="1"/>
</dbReference>
<dbReference type="GO" id="GO:0032259">
    <property type="term" value="P:methylation"/>
    <property type="evidence" value="ECO:0007669"/>
    <property type="project" value="UniProtKB-KW"/>
</dbReference>